<feature type="domain" description="Carrier" evidence="13">
    <location>
        <begin position="17"/>
        <end position="94"/>
    </location>
</feature>
<evidence type="ECO:0000256" key="9">
    <source>
        <dbReference type="ARBA" id="ARBA00032610"/>
    </source>
</evidence>
<protein>
    <recommendedName>
        <fullName evidence="5">8-amino-7-oxononanoate synthase</fullName>
        <ecNumber evidence="5">2.3.1.47</ecNumber>
    </recommendedName>
    <alternativeName>
        <fullName evidence="9">7-keto-8-amino-pelargonic acid synthase</fullName>
    </alternativeName>
    <alternativeName>
        <fullName evidence="10">8-amino-7-ketopelargonate synthase</fullName>
    </alternativeName>
</protein>
<sequence length="514" mass="57182">MLMAEFRVCLNCEPELMNKANIENWIINKISQELKIIPAKINTHTNVAHYGLGSLQAITICGELEDWLGIKIDYATFVNLKNVHEITNFLYKKTKKKISNIQKQNPGKEGEMNFLASFPQIKELVNLEQKVKEAAGIDLYFCENEGQFNQHTSIEGQTYLNFSSYNYLAFANDQEVMNDAIEAIKQYGTSVSASRLVGGQKPIHSQLEEAIANFLNTEDALVFNSGYLTNVTTIGHLMDSNDLIILDELSHNSLVQGARLSGAAMKFYKHNDTHSLEKILKATSGKFVKTLVVTEGIFSMDGDVPPLNDYIKLKQKFDFLIYVDEAHSLGVLGESGAGIGEYFAINRADVDIWMGTLSKAIASCGGYIAGNESLINYLKYTTPGFVYSCGLSPADTAAALTSLKKLKHSSHRVKRLQELASFLGNELKKSAIDTGLSFYTPIIPILIGDMNETIRLCVALRKRQIYTQAIFPPAVANEASRLRIFVNYSHSQDDLRLLAKTLHNLMTMDATITN</sequence>
<dbReference type="InterPro" id="IPR015421">
    <property type="entry name" value="PyrdxlP-dep_Trfase_major"/>
</dbReference>
<dbReference type="PROSITE" id="PS50075">
    <property type="entry name" value="CARRIER"/>
    <property type="match status" value="1"/>
</dbReference>
<dbReference type="PROSITE" id="PS00599">
    <property type="entry name" value="AA_TRANSFER_CLASS_2"/>
    <property type="match status" value="1"/>
</dbReference>
<proteinExistence type="inferred from homology"/>
<comment type="pathway">
    <text evidence="2">Cofactor biosynthesis; biotin biosynthesis.</text>
</comment>
<comment type="subunit">
    <text evidence="4">Homodimer.</text>
</comment>
<evidence type="ECO:0000256" key="4">
    <source>
        <dbReference type="ARBA" id="ARBA00011738"/>
    </source>
</evidence>
<evidence type="ECO:0000256" key="2">
    <source>
        <dbReference type="ARBA" id="ARBA00004746"/>
    </source>
</evidence>
<dbReference type="InterPro" id="IPR015422">
    <property type="entry name" value="PyrdxlP-dep_Trfase_small"/>
</dbReference>
<dbReference type="Gene3D" id="3.40.640.10">
    <property type="entry name" value="Type I PLP-dependent aspartate aminotransferase-like (Major domain)"/>
    <property type="match status" value="1"/>
</dbReference>
<dbReference type="CDD" id="cd06454">
    <property type="entry name" value="KBL_like"/>
    <property type="match status" value="1"/>
</dbReference>
<evidence type="ECO:0000256" key="7">
    <source>
        <dbReference type="ARBA" id="ARBA00022756"/>
    </source>
</evidence>
<dbReference type="InterPro" id="IPR036736">
    <property type="entry name" value="ACP-like_sf"/>
</dbReference>
<dbReference type="EC" id="2.3.1.47" evidence="5"/>
<dbReference type="Pfam" id="PF00550">
    <property type="entry name" value="PP-binding"/>
    <property type="match status" value="1"/>
</dbReference>
<dbReference type="EMBL" id="CP119078">
    <property type="protein sequence ID" value="WED42824.1"/>
    <property type="molecule type" value="Genomic_DNA"/>
</dbReference>
<evidence type="ECO:0000256" key="5">
    <source>
        <dbReference type="ARBA" id="ARBA00013187"/>
    </source>
</evidence>
<evidence type="ECO:0000256" key="6">
    <source>
        <dbReference type="ARBA" id="ARBA00022679"/>
    </source>
</evidence>
<evidence type="ECO:0000259" key="13">
    <source>
        <dbReference type="PROSITE" id="PS50075"/>
    </source>
</evidence>
<dbReference type="Gene3D" id="3.90.1150.10">
    <property type="entry name" value="Aspartate Aminotransferase, domain 1"/>
    <property type="match status" value="1"/>
</dbReference>
<comment type="cofactor">
    <cofactor evidence="1 12">
        <name>pyridoxal 5'-phosphate</name>
        <dbReference type="ChEBI" id="CHEBI:597326"/>
    </cofactor>
</comment>
<gene>
    <name evidence="14" type="ORF">PXX05_13115</name>
</gene>
<dbReference type="PANTHER" id="PTHR13693">
    <property type="entry name" value="CLASS II AMINOTRANSFERASE/8-AMINO-7-OXONONANOATE SYNTHASE"/>
    <property type="match status" value="1"/>
</dbReference>
<accession>A0ABY8AQV9</accession>
<comment type="catalytic activity">
    <reaction evidence="11">
        <text>6-carboxyhexanoyl-[ACP] + L-alanine + H(+) = (8S)-8-amino-7-oxononanoate + holo-[ACP] + CO2</text>
        <dbReference type="Rhea" id="RHEA:42288"/>
        <dbReference type="Rhea" id="RHEA-COMP:9685"/>
        <dbReference type="Rhea" id="RHEA-COMP:9955"/>
        <dbReference type="ChEBI" id="CHEBI:15378"/>
        <dbReference type="ChEBI" id="CHEBI:16526"/>
        <dbReference type="ChEBI" id="CHEBI:57972"/>
        <dbReference type="ChEBI" id="CHEBI:64479"/>
        <dbReference type="ChEBI" id="CHEBI:78846"/>
        <dbReference type="ChEBI" id="CHEBI:149468"/>
        <dbReference type="EC" id="2.3.1.47"/>
    </reaction>
</comment>
<keyword evidence="14" id="KW-0032">Aminotransferase</keyword>
<dbReference type="InterPro" id="IPR001917">
    <property type="entry name" value="Aminotrans_II_pyridoxalP_BS"/>
</dbReference>
<keyword evidence="6" id="KW-0808">Transferase</keyword>
<keyword evidence="7" id="KW-0093">Biotin biosynthesis</keyword>
<keyword evidence="15" id="KW-1185">Reference proteome</keyword>
<dbReference type="Gene3D" id="1.10.1200.10">
    <property type="entry name" value="ACP-like"/>
    <property type="match status" value="1"/>
</dbReference>
<dbReference type="PANTHER" id="PTHR13693:SF100">
    <property type="entry name" value="8-AMINO-7-OXONONANOATE SYNTHASE"/>
    <property type="match status" value="1"/>
</dbReference>
<dbReference type="InterPro" id="IPR009081">
    <property type="entry name" value="PP-bd_ACP"/>
</dbReference>
<dbReference type="Proteomes" id="UP001222087">
    <property type="component" value="Chromosome"/>
</dbReference>
<dbReference type="RefSeq" id="WP_275088640.1">
    <property type="nucleotide sequence ID" value="NZ_CP119078.1"/>
</dbReference>
<dbReference type="InterPro" id="IPR004839">
    <property type="entry name" value="Aminotransferase_I/II_large"/>
</dbReference>
<evidence type="ECO:0000256" key="3">
    <source>
        <dbReference type="ARBA" id="ARBA00010008"/>
    </source>
</evidence>
<dbReference type="InterPro" id="IPR050087">
    <property type="entry name" value="AON_synthase_class-II"/>
</dbReference>
<evidence type="ECO:0000256" key="10">
    <source>
        <dbReference type="ARBA" id="ARBA00033381"/>
    </source>
</evidence>
<comment type="similarity">
    <text evidence="3">Belongs to the class-II pyridoxal-phosphate-dependent aminotransferase family. BioF subfamily.</text>
</comment>
<evidence type="ECO:0000256" key="12">
    <source>
        <dbReference type="RuleBase" id="RU003693"/>
    </source>
</evidence>
<organism evidence="14 15">
    <name type="scientific">Legionella cardiaca</name>
    <dbReference type="NCBI Taxonomy" id="1071983"/>
    <lineage>
        <taxon>Bacteria</taxon>
        <taxon>Pseudomonadati</taxon>
        <taxon>Pseudomonadota</taxon>
        <taxon>Gammaproteobacteria</taxon>
        <taxon>Legionellales</taxon>
        <taxon>Legionellaceae</taxon>
        <taxon>Legionella</taxon>
    </lineage>
</organism>
<evidence type="ECO:0000256" key="11">
    <source>
        <dbReference type="ARBA" id="ARBA00047715"/>
    </source>
</evidence>
<name>A0ABY8AQV9_9GAMM</name>
<evidence type="ECO:0000313" key="14">
    <source>
        <dbReference type="EMBL" id="WED42824.1"/>
    </source>
</evidence>
<dbReference type="SUPFAM" id="SSF47336">
    <property type="entry name" value="ACP-like"/>
    <property type="match status" value="1"/>
</dbReference>
<evidence type="ECO:0000256" key="8">
    <source>
        <dbReference type="ARBA" id="ARBA00022898"/>
    </source>
</evidence>
<dbReference type="SUPFAM" id="SSF53383">
    <property type="entry name" value="PLP-dependent transferases"/>
    <property type="match status" value="1"/>
</dbReference>
<dbReference type="GO" id="GO:0008483">
    <property type="term" value="F:transaminase activity"/>
    <property type="evidence" value="ECO:0007669"/>
    <property type="project" value="UniProtKB-KW"/>
</dbReference>
<dbReference type="Pfam" id="PF00155">
    <property type="entry name" value="Aminotran_1_2"/>
    <property type="match status" value="1"/>
</dbReference>
<reference evidence="14 15" key="1">
    <citation type="submission" date="2023-02" db="EMBL/GenBank/DDBJ databases">
        <title>Genome Sequence of L. cardiaca H63T.</title>
        <authorList>
            <person name="Lopez A.E."/>
            <person name="Cianciotto N.P."/>
        </authorList>
    </citation>
    <scope>NUCLEOTIDE SEQUENCE [LARGE SCALE GENOMIC DNA]</scope>
    <source>
        <strain evidence="14 15">H63</strain>
    </source>
</reference>
<evidence type="ECO:0000256" key="1">
    <source>
        <dbReference type="ARBA" id="ARBA00001933"/>
    </source>
</evidence>
<evidence type="ECO:0000313" key="15">
    <source>
        <dbReference type="Proteomes" id="UP001222087"/>
    </source>
</evidence>
<dbReference type="InterPro" id="IPR015424">
    <property type="entry name" value="PyrdxlP-dep_Trfase"/>
</dbReference>
<keyword evidence="8 12" id="KW-0663">Pyridoxal phosphate</keyword>